<accession>A0ABU7FKP9</accession>
<proteinExistence type="predicted"/>
<evidence type="ECO:0000313" key="3">
    <source>
        <dbReference type="Proteomes" id="UP001333996"/>
    </source>
</evidence>
<feature type="region of interest" description="Disordered" evidence="1">
    <location>
        <begin position="49"/>
        <end position="88"/>
    </location>
</feature>
<comment type="caution">
    <text evidence="2">The sequence shown here is derived from an EMBL/GenBank/DDBJ whole genome shotgun (WGS) entry which is preliminary data.</text>
</comment>
<dbReference type="RefSeq" id="WP_329509121.1">
    <property type="nucleotide sequence ID" value="NZ_JAYWVC010000080.1"/>
</dbReference>
<feature type="region of interest" description="Disordered" evidence="1">
    <location>
        <begin position="134"/>
        <end position="169"/>
    </location>
</feature>
<dbReference type="EMBL" id="JAYWVC010000080">
    <property type="protein sequence ID" value="MED7824691.1"/>
    <property type="molecule type" value="Genomic_DNA"/>
</dbReference>
<evidence type="ECO:0000313" key="2">
    <source>
        <dbReference type="EMBL" id="MED7824691.1"/>
    </source>
</evidence>
<feature type="compositionally biased region" description="Basic and acidic residues" evidence="1">
    <location>
        <begin position="159"/>
        <end position="169"/>
    </location>
</feature>
<reference evidence="2" key="1">
    <citation type="submission" date="2024-01" db="EMBL/GenBank/DDBJ databases">
        <title>First draft genome sequence data of TA4-1, the type strain of Gram-positive actinobacterium Streptomyces chiangmaiensis.</title>
        <authorList>
            <person name="Yasawong M."/>
            <person name="Nantapong N."/>
        </authorList>
    </citation>
    <scope>NUCLEOTIDE SEQUENCE</scope>
    <source>
        <strain evidence="2">TA4-1</strain>
    </source>
</reference>
<feature type="compositionally biased region" description="Basic residues" evidence="1">
    <location>
        <begin position="66"/>
        <end position="82"/>
    </location>
</feature>
<feature type="compositionally biased region" description="Low complexity" evidence="1">
    <location>
        <begin position="52"/>
        <end position="63"/>
    </location>
</feature>
<dbReference type="Proteomes" id="UP001333996">
    <property type="component" value="Unassembled WGS sequence"/>
</dbReference>
<name>A0ABU7FKP9_9ACTN</name>
<sequence length="169" mass="18022">MQPGLSVIVHGPDLQGHLGKLLDTLSARPFTETEAVVAAVGDGARQQRECRAAGSPDGGAAAARGHERRRGGRRPGRRPHFVHGKDGLPTGALRAIAERTAELADSADVLVANHVRSTRRTAAREARDFFARASRAAVRRRPGAPPAPRLRGRPPLAAEGERPVRSPLR</sequence>
<protein>
    <submittedName>
        <fullName evidence="2">Uncharacterized protein</fullName>
    </submittedName>
</protein>
<gene>
    <name evidence="2" type="ORF">VXC91_22530</name>
</gene>
<organism evidence="2 3">
    <name type="scientific">Streptomyces chiangmaiensis</name>
    <dbReference type="NCBI Taxonomy" id="766497"/>
    <lineage>
        <taxon>Bacteria</taxon>
        <taxon>Bacillati</taxon>
        <taxon>Actinomycetota</taxon>
        <taxon>Actinomycetes</taxon>
        <taxon>Kitasatosporales</taxon>
        <taxon>Streptomycetaceae</taxon>
        <taxon>Streptomyces</taxon>
    </lineage>
</organism>
<evidence type="ECO:0000256" key="1">
    <source>
        <dbReference type="SAM" id="MobiDB-lite"/>
    </source>
</evidence>
<keyword evidence="3" id="KW-1185">Reference proteome</keyword>